<reference evidence="1" key="1">
    <citation type="journal article" date="2021" name="Proc. Natl. Acad. Sci. U.S.A.">
        <title>A Catalog of Tens of Thousands of Viruses from Human Metagenomes Reveals Hidden Associations with Chronic Diseases.</title>
        <authorList>
            <person name="Tisza M.J."/>
            <person name="Buck C.B."/>
        </authorList>
    </citation>
    <scope>NUCLEOTIDE SEQUENCE</scope>
    <source>
        <strain evidence="1">CtQyH19</strain>
    </source>
</reference>
<evidence type="ECO:0000313" key="1">
    <source>
        <dbReference type="EMBL" id="DAF96774.1"/>
    </source>
</evidence>
<keyword evidence="1" id="KW-0378">Hydrolase</keyword>
<dbReference type="GO" id="GO:0004386">
    <property type="term" value="F:helicase activity"/>
    <property type="evidence" value="ECO:0007669"/>
    <property type="project" value="UniProtKB-KW"/>
</dbReference>
<dbReference type="InterPro" id="IPR027417">
    <property type="entry name" value="P-loop_NTPase"/>
</dbReference>
<sequence length="386" mass="44892">MDKFGEIYQEILRNKDNHDAGYYNCIPFTGLDRLEHFIPGIEKGTYYLITANSGIGKSKLARYLFLHQPFEFVKNNPDSNIKVDILYFTLEESKKKIILSEVSKYLYTNHNIIASVKDLQSIGRYNTLSRDIIEKVGEAENYVNDFLKSIHLIDNIRNPTGIYKYVRDFALEIGTYYDKQGRPFTPDMLMDVKLGKGDTFKKVDHYKTHHPNHYVIVIVDHISLLDSEKYNDKFLSTMETMELYSKKYCLHMRDKFGFIPVNVQQQAADQEKVQYDYRGVSVDKKLEPSLAGLGDSKKIARDVNIAFGLFSPDRYSIEKCYGYEINKLKDNFRLLTILKDRDGPSNNKVPLFFNGAVEFFKELPKPDDAVGMTKVYKYLQEIRNKK</sequence>
<dbReference type="EMBL" id="BK016121">
    <property type="protein sequence ID" value="DAF96774.1"/>
    <property type="molecule type" value="Genomic_DNA"/>
</dbReference>
<proteinExistence type="predicted"/>
<accession>A0A8S5UQX6</accession>
<name>A0A8S5UQX6_9CAUD</name>
<dbReference type="SUPFAM" id="SSF52540">
    <property type="entry name" value="P-loop containing nucleoside triphosphate hydrolases"/>
    <property type="match status" value="1"/>
</dbReference>
<keyword evidence="1" id="KW-0547">Nucleotide-binding</keyword>
<keyword evidence="1" id="KW-0347">Helicase</keyword>
<dbReference type="Gene3D" id="3.40.50.300">
    <property type="entry name" value="P-loop containing nucleotide triphosphate hydrolases"/>
    <property type="match status" value="1"/>
</dbReference>
<keyword evidence="1" id="KW-0067">ATP-binding</keyword>
<organism evidence="1">
    <name type="scientific">Podoviridae sp. ctQyH19</name>
    <dbReference type="NCBI Taxonomy" id="2825249"/>
    <lineage>
        <taxon>Viruses</taxon>
        <taxon>Duplodnaviria</taxon>
        <taxon>Heunggongvirae</taxon>
        <taxon>Uroviricota</taxon>
        <taxon>Caudoviricetes</taxon>
    </lineage>
</organism>
<protein>
    <submittedName>
        <fullName evidence="1">Helicase ATPase REPLICATION</fullName>
    </submittedName>
</protein>